<evidence type="ECO:0000256" key="3">
    <source>
        <dbReference type="ARBA" id="ARBA00022692"/>
    </source>
</evidence>
<gene>
    <name evidence="9" type="ORF">AB0L16_01605</name>
</gene>
<dbReference type="PROSITE" id="PS50850">
    <property type="entry name" value="MFS"/>
    <property type="match status" value="1"/>
</dbReference>
<evidence type="ECO:0000256" key="5">
    <source>
        <dbReference type="ARBA" id="ARBA00023136"/>
    </source>
</evidence>
<feature type="domain" description="Major facilitator superfamily (MFS) profile" evidence="8">
    <location>
        <begin position="18"/>
        <end position="396"/>
    </location>
</feature>
<feature type="transmembrane region" description="Helical" evidence="7">
    <location>
        <begin position="20"/>
        <end position="39"/>
    </location>
</feature>
<dbReference type="InterPro" id="IPR011701">
    <property type="entry name" value="MFS"/>
</dbReference>
<dbReference type="InterPro" id="IPR036259">
    <property type="entry name" value="MFS_trans_sf"/>
</dbReference>
<feature type="transmembrane region" description="Helical" evidence="7">
    <location>
        <begin position="117"/>
        <end position="138"/>
    </location>
</feature>
<feature type="transmembrane region" description="Helical" evidence="7">
    <location>
        <begin position="87"/>
        <end position="105"/>
    </location>
</feature>
<dbReference type="Proteomes" id="UP001552594">
    <property type="component" value="Unassembled WGS sequence"/>
</dbReference>
<comment type="caution">
    <text evidence="9">The sequence shown here is derived from an EMBL/GenBank/DDBJ whole genome shotgun (WGS) entry which is preliminary data.</text>
</comment>
<evidence type="ECO:0000256" key="4">
    <source>
        <dbReference type="ARBA" id="ARBA00022989"/>
    </source>
</evidence>
<name>A0ABV3JQJ9_STRON</name>
<accession>A0ABV3JQJ9</accession>
<dbReference type="RefSeq" id="WP_109281196.1">
    <property type="nucleotide sequence ID" value="NZ_JBFAUK010000001.1"/>
</dbReference>
<dbReference type="SUPFAM" id="SSF103473">
    <property type="entry name" value="MFS general substrate transporter"/>
    <property type="match status" value="1"/>
</dbReference>
<feature type="transmembrane region" description="Helical" evidence="7">
    <location>
        <begin position="308"/>
        <end position="335"/>
    </location>
</feature>
<keyword evidence="10" id="KW-1185">Reference proteome</keyword>
<feature type="transmembrane region" description="Helical" evidence="7">
    <location>
        <begin position="51"/>
        <end position="75"/>
    </location>
</feature>
<evidence type="ECO:0000256" key="7">
    <source>
        <dbReference type="SAM" id="Phobius"/>
    </source>
</evidence>
<evidence type="ECO:0000313" key="9">
    <source>
        <dbReference type="EMBL" id="MEV5505161.1"/>
    </source>
</evidence>
<dbReference type="PRINTS" id="PR01035">
    <property type="entry name" value="TCRTETA"/>
</dbReference>
<dbReference type="InterPro" id="IPR001958">
    <property type="entry name" value="Tet-R_TetA/multi-R_MdtG-like"/>
</dbReference>
<comment type="subcellular location">
    <subcellularLocation>
        <location evidence="1">Cell membrane</location>
        <topology evidence="1">Multi-pass membrane protein</topology>
    </subcellularLocation>
</comment>
<keyword evidence="2" id="KW-0813">Transport</keyword>
<feature type="transmembrane region" description="Helical" evidence="7">
    <location>
        <begin position="371"/>
        <end position="392"/>
    </location>
</feature>
<protein>
    <submittedName>
        <fullName evidence="9">MFS transporter</fullName>
    </submittedName>
</protein>
<keyword evidence="3 7" id="KW-0812">Transmembrane</keyword>
<feature type="region of interest" description="Disordered" evidence="6">
    <location>
        <begin position="398"/>
        <end position="417"/>
    </location>
</feature>
<dbReference type="EMBL" id="JBFAUK010000001">
    <property type="protein sequence ID" value="MEV5505161.1"/>
    <property type="molecule type" value="Genomic_DNA"/>
</dbReference>
<evidence type="ECO:0000256" key="6">
    <source>
        <dbReference type="SAM" id="MobiDB-lite"/>
    </source>
</evidence>
<dbReference type="CDD" id="cd17325">
    <property type="entry name" value="MFS_MdtG_SLC18_like"/>
    <property type="match status" value="1"/>
</dbReference>
<reference evidence="9 10" key="1">
    <citation type="submission" date="2024-06" db="EMBL/GenBank/DDBJ databases">
        <title>The Natural Products Discovery Center: Release of the First 8490 Sequenced Strains for Exploring Actinobacteria Biosynthetic Diversity.</title>
        <authorList>
            <person name="Kalkreuter E."/>
            <person name="Kautsar S.A."/>
            <person name="Yang D."/>
            <person name="Bader C.D."/>
            <person name="Teijaro C.N."/>
            <person name="Fluegel L."/>
            <person name="Davis C.M."/>
            <person name="Simpson J.R."/>
            <person name="Lauterbach L."/>
            <person name="Steele A.D."/>
            <person name="Gui C."/>
            <person name="Meng S."/>
            <person name="Li G."/>
            <person name="Viehrig K."/>
            <person name="Ye F."/>
            <person name="Su P."/>
            <person name="Kiefer A.F."/>
            <person name="Nichols A."/>
            <person name="Cepeda A.J."/>
            <person name="Yan W."/>
            <person name="Fan B."/>
            <person name="Jiang Y."/>
            <person name="Adhikari A."/>
            <person name="Zheng C.-J."/>
            <person name="Schuster L."/>
            <person name="Cowan T.M."/>
            <person name="Smanski M.J."/>
            <person name="Chevrette M.G."/>
            <person name="De Carvalho L.P.S."/>
            <person name="Shen B."/>
        </authorList>
    </citation>
    <scope>NUCLEOTIDE SEQUENCE [LARGE SCALE GENOMIC DNA]</scope>
    <source>
        <strain evidence="9 10">NPDC052347</strain>
    </source>
</reference>
<evidence type="ECO:0000256" key="1">
    <source>
        <dbReference type="ARBA" id="ARBA00004651"/>
    </source>
</evidence>
<feature type="transmembrane region" description="Helical" evidence="7">
    <location>
        <begin position="150"/>
        <end position="168"/>
    </location>
</feature>
<evidence type="ECO:0000256" key="2">
    <source>
        <dbReference type="ARBA" id="ARBA00022448"/>
    </source>
</evidence>
<dbReference type="InterPro" id="IPR050930">
    <property type="entry name" value="MFS_Vesicular_Transporter"/>
</dbReference>
<dbReference type="Pfam" id="PF07690">
    <property type="entry name" value="MFS_1"/>
    <property type="match status" value="2"/>
</dbReference>
<dbReference type="Gene3D" id="1.20.1250.20">
    <property type="entry name" value="MFS general substrate transporter like domains"/>
    <property type="match status" value="2"/>
</dbReference>
<feature type="transmembrane region" description="Helical" evidence="7">
    <location>
        <begin position="180"/>
        <end position="199"/>
    </location>
</feature>
<sequence length="417" mass="40764">MISPSGSPAPTAAPSTRPGAAVAVTATALGVDMFLYGSLVPLLPKLPAVGGSALTAGVLFAVYAVALLGATPFVGAWVDRRGPRSPLLAGLVGLAAATVLFAAAVDASGTGGLTLLLLARAAQGVAAAASWTAGLALVAATHGPDHRGRAMGVTLSAVGVGILLGPAVSGPLVDAFGPHSPFILIAVLAACDAVARLVLVKPVDSGEVRLPYQVLLRGPGAGLLITLTAMGATAIALPEPVLPLHLNHLGMGRTGIGLAFAMAALAGSLAAPVAGALADRSGATRMAAIGAAVTAVGFVLAGRDSMAWSIAGLVVVGVGAQVILAPTLLLVGGLAEHGRPAAYGSVYALYNLAYTGGLVLAPLAAGSVTRATSVAVTTLVAATAAVVLALVLGTRRQPARTSTESPQPIRPGRSTEA</sequence>
<feature type="transmembrane region" description="Helical" evidence="7">
    <location>
        <begin position="285"/>
        <end position="302"/>
    </location>
</feature>
<keyword evidence="4 7" id="KW-1133">Transmembrane helix</keyword>
<keyword evidence="5 7" id="KW-0472">Membrane</keyword>
<proteinExistence type="predicted"/>
<dbReference type="PANTHER" id="PTHR23506:SF23">
    <property type="entry name" value="GH10249P"/>
    <property type="match status" value="1"/>
</dbReference>
<evidence type="ECO:0000259" key="8">
    <source>
        <dbReference type="PROSITE" id="PS50850"/>
    </source>
</evidence>
<evidence type="ECO:0000313" key="10">
    <source>
        <dbReference type="Proteomes" id="UP001552594"/>
    </source>
</evidence>
<dbReference type="InterPro" id="IPR020846">
    <property type="entry name" value="MFS_dom"/>
</dbReference>
<dbReference type="PANTHER" id="PTHR23506">
    <property type="entry name" value="GH10249P"/>
    <property type="match status" value="1"/>
</dbReference>
<organism evidence="9 10">
    <name type="scientific">Streptomyces orinoci</name>
    <name type="common">Streptoverticillium orinoci</name>
    <dbReference type="NCBI Taxonomy" id="67339"/>
    <lineage>
        <taxon>Bacteria</taxon>
        <taxon>Bacillati</taxon>
        <taxon>Actinomycetota</taxon>
        <taxon>Actinomycetes</taxon>
        <taxon>Kitasatosporales</taxon>
        <taxon>Streptomycetaceae</taxon>
        <taxon>Streptomyces</taxon>
    </lineage>
</organism>
<feature type="transmembrane region" description="Helical" evidence="7">
    <location>
        <begin position="347"/>
        <end position="365"/>
    </location>
</feature>
<feature type="transmembrane region" description="Helical" evidence="7">
    <location>
        <begin position="220"/>
        <end position="237"/>
    </location>
</feature>
<feature type="transmembrane region" description="Helical" evidence="7">
    <location>
        <begin position="257"/>
        <end position="278"/>
    </location>
</feature>